<dbReference type="Pfam" id="PF01019">
    <property type="entry name" value="G_glu_transpept"/>
    <property type="match status" value="1"/>
</dbReference>
<gene>
    <name evidence="2" type="ORF">B0T25DRAFT_442348</name>
</gene>
<sequence>TGTPNLGCGSKLMIPGLGLIMNNEMNDFSVPNRSNHFGYISTESSFIPPLKQPLSFMSPVMVDHIPDNSFCLATGGAAGSHITSGVE</sequence>
<dbReference type="InterPro" id="IPR029055">
    <property type="entry name" value="Ntn_hydrolases_N"/>
</dbReference>
<dbReference type="Gene3D" id="3.60.20.40">
    <property type="match status" value="1"/>
</dbReference>
<name>A0AAJ0HWV2_9PEZI</name>
<evidence type="ECO:0000313" key="3">
    <source>
        <dbReference type="Proteomes" id="UP001275084"/>
    </source>
</evidence>
<dbReference type="Proteomes" id="UP001275084">
    <property type="component" value="Unassembled WGS sequence"/>
</dbReference>
<feature type="binding site" evidence="1">
    <location>
        <position position="27"/>
    </location>
    <ligand>
        <name>L-glutamate</name>
        <dbReference type="ChEBI" id="CHEBI:29985"/>
    </ligand>
</feature>
<evidence type="ECO:0000313" key="2">
    <source>
        <dbReference type="EMBL" id="KAK3364375.1"/>
    </source>
</evidence>
<protein>
    <submittedName>
        <fullName evidence="2">Gamma-glutamyltranspeptidase</fullName>
    </submittedName>
</protein>
<reference evidence="2" key="2">
    <citation type="submission" date="2023-06" db="EMBL/GenBank/DDBJ databases">
        <authorList>
            <consortium name="Lawrence Berkeley National Laboratory"/>
            <person name="Haridas S."/>
            <person name="Hensen N."/>
            <person name="Bonometti L."/>
            <person name="Westerberg I."/>
            <person name="Brannstrom I.O."/>
            <person name="Guillou S."/>
            <person name="Cros-Aarteil S."/>
            <person name="Calhoun S."/>
            <person name="Kuo A."/>
            <person name="Mondo S."/>
            <person name="Pangilinan J."/>
            <person name="Riley R."/>
            <person name="Labutti K."/>
            <person name="Andreopoulos B."/>
            <person name="Lipzen A."/>
            <person name="Chen C."/>
            <person name="Yanf M."/>
            <person name="Daum C."/>
            <person name="Ng V."/>
            <person name="Clum A."/>
            <person name="Steindorff A."/>
            <person name="Ohm R."/>
            <person name="Martin F."/>
            <person name="Silar P."/>
            <person name="Natvig D."/>
            <person name="Lalanne C."/>
            <person name="Gautier V."/>
            <person name="Ament-Velasquez S.L."/>
            <person name="Kruys A."/>
            <person name="Hutchinson M.I."/>
            <person name="Powell A.J."/>
            <person name="Barry K."/>
            <person name="Miller A.N."/>
            <person name="Grigoriev I.V."/>
            <person name="Debuchy R."/>
            <person name="Gladieux P."/>
            <person name="Thoren M.H."/>
            <person name="Johannesson H."/>
        </authorList>
    </citation>
    <scope>NUCLEOTIDE SEQUENCE</scope>
    <source>
        <strain evidence="2">CBS 955.72</strain>
    </source>
</reference>
<feature type="binding site" evidence="1">
    <location>
        <position position="79"/>
    </location>
    <ligand>
        <name>L-glutamate</name>
        <dbReference type="ChEBI" id="CHEBI:29985"/>
    </ligand>
</feature>
<dbReference type="PRINTS" id="PR01210">
    <property type="entry name" value="GGTRANSPTASE"/>
</dbReference>
<dbReference type="SUPFAM" id="SSF56235">
    <property type="entry name" value="N-terminal nucleophile aminohydrolases (Ntn hydrolases)"/>
    <property type="match status" value="1"/>
</dbReference>
<keyword evidence="3" id="KW-1185">Reference proteome</keyword>
<dbReference type="PANTHER" id="PTHR11686:SF62">
    <property type="entry name" value="GLUTATHIONE HYDROLASE"/>
    <property type="match status" value="1"/>
</dbReference>
<dbReference type="AlphaFoldDB" id="A0AAJ0HWV2"/>
<dbReference type="EMBL" id="JAUIQD010000001">
    <property type="protein sequence ID" value="KAK3364375.1"/>
    <property type="molecule type" value="Genomic_DNA"/>
</dbReference>
<dbReference type="InterPro" id="IPR000101">
    <property type="entry name" value="GGT_peptidase"/>
</dbReference>
<dbReference type="GO" id="GO:0036374">
    <property type="term" value="F:glutathione hydrolase activity"/>
    <property type="evidence" value="ECO:0007669"/>
    <property type="project" value="InterPro"/>
</dbReference>
<comment type="caution">
    <text evidence="2">The sequence shown here is derived from an EMBL/GenBank/DDBJ whole genome shotgun (WGS) entry which is preliminary data.</text>
</comment>
<proteinExistence type="predicted"/>
<accession>A0AAJ0HWV2</accession>
<evidence type="ECO:0000256" key="1">
    <source>
        <dbReference type="PIRSR" id="PIRSR600101-2"/>
    </source>
</evidence>
<dbReference type="GO" id="GO:0005886">
    <property type="term" value="C:plasma membrane"/>
    <property type="evidence" value="ECO:0007669"/>
    <property type="project" value="TreeGrafter"/>
</dbReference>
<dbReference type="PANTHER" id="PTHR11686">
    <property type="entry name" value="GAMMA GLUTAMYL TRANSPEPTIDASE"/>
    <property type="match status" value="1"/>
</dbReference>
<dbReference type="GO" id="GO:0006751">
    <property type="term" value="P:glutathione catabolic process"/>
    <property type="evidence" value="ECO:0007669"/>
    <property type="project" value="InterPro"/>
</dbReference>
<dbReference type="InterPro" id="IPR043137">
    <property type="entry name" value="GGT_ssub_C"/>
</dbReference>
<organism evidence="2 3">
    <name type="scientific">Lasiosphaeria hispida</name>
    <dbReference type="NCBI Taxonomy" id="260671"/>
    <lineage>
        <taxon>Eukaryota</taxon>
        <taxon>Fungi</taxon>
        <taxon>Dikarya</taxon>
        <taxon>Ascomycota</taxon>
        <taxon>Pezizomycotina</taxon>
        <taxon>Sordariomycetes</taxon>
        <taxon>Sordariomycetidae</taxon>
        <taxon>Sordariales</taxon>
        <taxon>Lasiosphaeriaceae</taxon>
        <taxon>Lasiosphaeria</taxon>
    </lineage>
</organism>
<reference evidence="2" key="1">
    <citation type="journal article" date="2023" name="Mol. Phylogenet. Evol.">
        <title>Genome-scale phylogeny and comparative genomics of the fungal order Sordariales.</title>
        <authorList>
            <person name="Hensen N."/>
            <person name="Bonometti L."/>
            <person name="Westerberg I."/>
            <person name="Brannstrom I.O."/>
            <person name="Guillou S."/>
            <person name="Cros-Aarteil S."/>
            <person name="Calhoun S."/>
            <person name="Haridas S."/>
            <person name="Kuo A."/>
            <person name="Mondo S."/>
            <person name="Pangilinan J."/>
            <person name="Riley R."/>
            <person name="LaButti K."/>
            <person name="Andreopoulos B."/>
            <person name="Lipzen A."/>
            <person name="Chen C."/>
            <person name="Yan M."/>
            <person name="Daum C."/>
            <person name="Ng V."/>
            <person name="Clum A."/>
            <person name="Steindorff A."/>
            <person name="Ohm R.A."/>
            <person name="Martin F."/>
            <person name="Silar P."/>
            <person name="Natvig D.O."/>
            <person name="Lalanne C."/>
            <person name="Gautier V."/>
            <person name="Ament-Velasquez S.L."/>
            <person name="Kruys A."/>
            <person name="Hutchinson M.I."/>
            <person name="Powell A.J."/>
            <person name="Barry K."/>
            <person name="Miller A.N."/>
            <person name="Grigoriev I.V."/>
            <person name="Debuchy R."/>
            <person name="Gladieux P."/>
            <person name="Hiltunen Thoren M."/>
            <person name="Johannesson H."/>
        </authorList>
    </citation>
    <scope>NUCLEOTIDE SEQUENCE</scope>
    <source>
        <strain evidence="2">CBS 955.72</strain>
    </source>
</reference>
<feature type="binding site" evidence="1">
    <location>
        <begin position="3"/>
        <end position="5"/>
    </location>
    <ligand>
        <name>L-glutamate</name>
        <dbReference type="ChEBI" id="CHEBI:29985"/>
    </ligand>
</feature>
<feature type="non-terminal residue" evidence="2">
    <location>
        <position position="1"/>
    </location>
</feature>